<feature type="region of interest" description="Disordered" evidence="1">
    <location>
        <begin position="586"/>
        <end position="607"/>
    </location>
</feature>
<protein>
    <recommendedName>
        <fullName evidence="2">R13L1/DRL21-like LRR repeat region domain-containing protein</fullName>
    </recommendedName>
</protein>
<proteinExistence type="predicted"/>
<evidence type="ECO:0000256" key="1">
    <source>
        <dbReference type="SAM" id="MobiDB-lite"/>
    </source>
</evidence>
<dbReference type="OrthoDB" id="844910at2759"/>
<feature type="domain" description="R13L1/DRL21-like LRR repeat region" evidence="2">
    <location>
        <begin position="107"/>
        <end position="231"/>
    </location>
</feature>
<evidence type="ECO:0000313" key="4">
    <source>
        <dbReference type="Proteomes" id="UP001141552"/>
    </source>
</evidence>
<reference evidence="3" key="2">
    <citation type="journal article" date="2023" name="Plants (Basel)">
        <title>Annotation of the Turnera subulata (Passifloraceae) Draft Genome Reveals the S-Locus Evolved after the Divergence of Turneroideae from Passifloroideae in a Stepwise Manner.</title>
        <authorList>
            <person name="Henning P.M."/>
            <person name="Roalson E.H."/>
            <person name="Mir W."/>
            <person name="McCubbin A.G."/>
            <person name="Shore J.S."/>
        </authorList>
    </citation>
    <scope>NUCLEOTIDE SEQUENCE</scope>
    <source>
        <strain evidence="3">F60SS</strain>
    </source>
</reference>
<dbReference type="Pfam" id="PF25019">
    <property type="entry name" value="LRR_R13L1-DRL21"/>
    <property type="match status" value="1"/>
</dbReference>
<evidence type="ECO:0000259" key="2">
    <source>
        <dbReference type="Pfam" id="PF25019"/>
    </source>
</evidence>
<reference evidence="3" key="1">
    <citation type="submission" date="2022-02" db="EMBL/GenBank/DDBJ databases">
        <authorList>
            <person name="Henning P.M."/>
            <person name="McCubbin A.G."/>
            <person name="Shore J.S."/>
        </authorList>
    </citation>
    <scope>NUCLEOTIDE SEQUENCE</scope>
    <source>
        <strain evidence="3">F60SS</strain>
        <tissue evidence="3">Leaves</tissue>
    </source>
</reference>
<dbReference type="Proteomes" id="UP001141552">
    <property type="component" value="Unassembled WGS sequence"/>
</dbReference>
<comment type="caution">
    <text evidence="3">The sequence shown here is derived from an EMBL/GenBank/DDBJ whole genome shotgun (WGS) entry which is preliminary data.</text>
</comment>
<dbReference type="PANTHER" id="PTHR47186:SF3">
    <property type="entry name" value="OS09G0267800 PROTEIN"/>
    <property type="match status" value="1"/>
</dbReference>
<organism evidence="3 4">
    <name type="scientific">Turnera subulata</name>
    <dbReference type="NCBI Taxonomy" id="218843"/>
    <lineage>
        <taxon>Eukaryota</taxon>
        <taxon>Viridiplantae</taxon>
        <taxon>Streptophyta</taxon>
        <taxon>Embryophyta</taxon>
        <taxon>Tracheophyta</taxon>
        <taxon>Spermatophyta</taxon>
        <taxon>Magnoliopsida</taxon>
        <taxon>eudicotyledons</taxon>
        <taxon>Gunneridae</taxon>
        <taxon>Pentapetalae</taxon>
        <taxon>rosids</taxon>
        <taxon>fabids</taxon>
        <taxon>Malpighiales</taxon>
        <taxon>Passifloraceae</taxon>
        <taxon>Turnera</taxon>
    </lineage>
</organism>
<evidence type="ECO:0000313" key="3">
    <source>
        <dbReference type="EMBL" id="KAJ4837600.1"/>
    </source>
</evidence>
<dbReference type="EMBL" id="JAKUCV010003792">
    <property type="protein sequence ID" value="KAJ4837600.1"/>
    <property type="molecule type" value="Genomic_DNA"/>
</dbReference>
<dbReference type="InterPro" id="IPR032675">
    <property type="entry name" value="LRR_dom_sf"/>
</dbReference>
<sequence>MDLSGWLIDCLPKELCNLHSLQTLILRSCRELVKLPDLLGNLKNLRYLDLNGTGIVRLPTTMNGLKNLRHLDIRDTKISKMPPQLAQLTKLVVLTDFFIGKGEDNSIAELGPLERLKGQLCIWNLENVVDPSHAIEANLKGKRYIEELGLRWGDIDKVHNRSLSEQILEQLQPSNCLKALEVHNYPGVRFPNWLGEHCFSMLTSLHLRGASHCSELPALGQLELLKELKIAYFDSIVRIGPEFYGNSSNKKSFPSLEKLTFSNMPRLQQLTPPPIPAFPLLQKLCMEHCPVPESDLNILLEGIESLCLEELDIRECSNFVSLPGQGLQAPNLRKLQLQLLPSLEGLPKHMNSLLPSLTELTLACCTKLRSFPEGGLPSSLEKLEISLCSKLPPTSPILLFFSKENKVAIPPSSFLYALEICSVVLPLPPKKSRHRMKLEKGAISGLGCGTGNLEINGRFIVFLRATQVEEAGGGAVGEGGCRRLCDARKMRRRAAVVGVGRRCRTRSEARQGAGEEEGRDGALVVLGRIGSRGEKGEKAAACSSGLRMASTGGGGSASCSDSERVRRRRWWRPVVVLVVATAAAAGQRREEGEGKEEEGQVEVAGGGRRLDCRGQRLRLVGGERRRR</sequence>
<keyword evidence="4" id="KW-1185">Reference proteome</keyword>
<dbReference type="Gene3D" id="3.80.10.10">
    <property type="entry name" value="Ribonuclease Inhibitor"/>
    <property type="match status" value="3"/>
</dbReference>
<gene>
    <name evidence="3" type="ORF">Tsubulata_047445</name>
</gene>
<accession>A0A9Q0JEE4</accession>
<dbReference type="AlphaFoldDB" id="A0A9Q0JEE4"/>
<dbReference type="PANTHER" id="PTHR47186">
    <property type="entry name" value="LEUCINE-RICH REPEAT-CONTAINING PROTEIN 57"/>
    <property type="match status" value="1"/>
</dbReference>
<dbReference type="SUPFAM" id="SSF52058">
    <property type="entry name" value="L domain-like"/>
    <property type="match status" value="1"/>
</dbReference>
<dbReference type="InterPro" id="IPR056789">
    <property type="entry name" value="LRR_R13L1-DRL21"/>
</dbReference>
<name>A0A9Q0JEE4_9ROSI</name>